<keyword evidence="10" id="KW-1185">Reference proteome</keyword>
<evidence type="ECO:0000256" key="3">
    <source>
        <dbReference type="ARBA" id="ARBA00022722"/>
    </source>
</evidence>
<dbReference type="Pfam" id="PF17921">
    <property type="entry name" value="Integrase_H2C2"/>
    <property type="match status" value="1"/>
</dbReference>
<name>A0AAD5Y9T3_9APHY</name>
<dbReference type="InterPro" id="IPR012337">
    <property type="entry name" value="RNaseH-like_sf"/>
</dbReference>
<keyword evidence="3" id="KW-0540">Nuclease</keyword>
<gene>
    <name evidence="9" type="ORF">NLI96_g12532</name>
</gene>
<accession>A0AAD5Y9T3</accession>
<comment type="caution">
    <text evidence="9">The sequence shown here is derived from an EMBL/GenBank/DDBJ whole genome shotgun (WGS) entry which is preliminary data.</text>
</comment>
<evidence type="ECO:0000313" key="10">
    <source>
        <dbReference type="Proteomes" id="UP001212997"/>
    </source>
</evidence>
<dbReference type="Gene3D" id="3.30.420.10">
    <property type="entry name" value="Ribonuclease H-like superfamily/Ribonuclease H"/>
    <property type="match status" value="1"/>
</dbReference>
<keyword evidence="2" id="KW-0548">Nucleotidyltransferase</keyword>
<evidence type="ECO:0000256" key="5">
    <source>
        <dbReference type="ARBA" id="ARBA00022801"/>
    </source>
</evidence>
<dbReference type="GO" id="GO:0003723">
    <property type="term" value="F:RNA binding"/>
    <property type="evidence" value="ECO:0007669"/>
    <property type="project" value="UniProtKB-KW"/>
</dbReference>
<dbReference type="Pfam" id="PF17917">
    <property type="entry name" value="RT_RNaseH"/>
    <property type="match status" value="1"/>
</dbReference>
<evidence type="ECO:0000256" key="7">
    <source>
        <dbReference type="ARBA" id="ARBA00022918"/>
    </source>
</evidence>
<dbReference type="InterPro" id="IPR041588">
    <property type="entry name" value="Integrase_H2C2"/>
</dbReference>
<evidence type="ECO:0000256" key="2">
    <source>
        <dbReference type="ARBA" id="ARBA00022695"/>
    </source>
</evidence>
<dbReference type="PANTHER" id="PTHR37984">
    <property type="entry name" value="PROTEIN CBG26694"/>
    <property type="match status" value="1"/>
</dbReference>
<dbReference type="SUPFAM" id="SSF56672">
    <property type="entry name" value="DNA/RNA polymerases"/>
    <property type="match status" value="1"/>
</dbReference>
<keyword evidence="1" id="KW-0808">Transferase</keyword>
<proteinExistence type="predicted"/>
<dbReference type="InterPro" id="IPR001584">
    <property type="entry name" value="Integrase_cat-core"/>
</dbReference>
<reference evidence="9" key="1">
    <citation type="submission" date="2022-07" db="EMBL/GenBank/DDBJ databases">
        <title>Genome Sequence of Physisporinus lineatus.</title>
        <authorList>
            <person name="Buettner E."/>
        </authorList>
    </citation>
    <scope>NUCLEOTIDE SEQUENCE</scope>
    <source>
        <strain evidence="9">VT162</strain>
    </source>
</reference>
<dbReference type="GO" id="GO:0016787">
    <property type="term" value="F:hydrolase activity"/>
    <property type="evidence" value="ECO:0007669"/>
    <property type="project" value="UniProtKB-KW"/>
</dbReference>
<dbReference type="GO" id="GO:0004519">
    <property type="term" value="F:endonuclease activity"/>
    <property type="evidence" value="ECO:0007669"/>
    <property type="project" value="UniProtKB-KW"/>
</dbReference>
<sequence length="1316" mass="150096">MPNPSAQKFSPIILPDIPSLPAIPPSLQDFQYSERLTQPRLERILRTIPSDFLSSSEIDLLAHVLFLRQLSLAWTDSERGTFSPKYFPDYEIPIIEHTPWITEPVRVPKAIEEEVRKIIREQEAAGKFEYSSASYRSQTFPVLKKSGALRMVIDAQLLNQYVIRDSALPPRIDDFAENFVGSYIYCLADLLSGFDARILAESSRDLTTFHTISGPRRLTVLPQGYCNSIPEFQRCTRHILADETPTFADVYIDDVGIKGPSSNYGDETISGNPNIRRFVFEFATTLNRILLRFETAGITASGSKFILATPKLLIVGTVVSRDGWALDHGLVSKIEHWPYCENVSEVRGFLGTAGVGRKWIRGFAMIAKPLTALCRKTDLPFEFGPNQRNAMDKLKKLITQAPVLRKIDYSIAKLITPPPRESDDGLVILSVDSSLIGSGWILFQIFVQDKHPVLYGSCTYSATESRYSQPKAELFGVFRALKDLRHRVWGLHFRLEVDAQYLDRMIRTPDLPNAPMTRWVSYIQLFDFEIVHVPAAKFAGPDGLSRKRRSSQDSEDSDAEEFLNDFLGDSSLHAINTSSSGLSNTHSPLPFSPYLEALLDSMSGKVLGLTLDIDDDFRHYVPYSVRTLENSITLRGQVLQDAIEEAHRKGEPLHEAFDGNIRRKGPRWLERQNKKYNAHEPMNWELFDGYNLAECGFGRGPSNLDPSPYHSSFLRIQDDSSYMGTEFFHRNVPIEFEREFLIGNELITLPVIDYRYSYMSKCTETQDYLRRGHILAAAREEEPVHPGDTSHKARNDTRIFYDDVPVPEDEKGIRCAAHEHKTPGMTEESIRDVRSYFQTGKFPEGAESQPKTKRAFLRKARRFIWLDNRLWLVSISRTPKMVVFEIGDRKIIMSMAHNETGHRGRDVTFKHIFDRFVWPQMYDQIAYFVRSCNACQMFSKYRSFSPLNITTSPAVGRRFSVDTIVMPRGKGGVRFLLHASDDLSKWVEVFAARHNDAETWAKFLFEQVICRFGCILVLTCDGGSEFKSATRILMERYGVVVIVSSPRHPEGNGVAERDGQTIKRALIRMAGDHPSRWPTLLQAVAWAIRTTTSSVNGFSPYFLLFGQDAVFPFDLKFKTWTVVDYTMAEDTESLIVARATHLMFHQIRIIPLARENQIRSRMIHARDYEERHKHQLMIEGYPIGSMVIKNISRTMPSSTAKQWSGPYLVRGRFPSGAYALSELDGSKMRDPVAANRLKLFHLRKDCQSLSLYTEAAYEFRRGDSWWCIGAPVSQSSWEEVIEEGYLGLCEESPTPEEYDTNIEEVVEASEEFKPWS</sequence>
<dbReference type="InterPro" id="IPR043502">
    <property type="entry name" value="DNA/RNA_pol_sf"/>
</dbReference>
<dbReference type="InterPro" id="IPR036397">
    <property type="entry name" value="RNaseH_sf"/>
</dbReference>
<dbReference type="GO" id="GO:0005634">
    <property type="term" value="C:nucleus"/>
    <property type="evidence" value="ECO:0007669"/>
    <property type="project" value="UniProtKB-ARBA"/>
</dbReference>
<dbReference type="PROSITE" id="PS50994">
    <property type="entry name" value="INTEGRASE"/>
    <property type="match status" value="1"/>
</dbReference>
<dbReference type="Gene3D" id="3.30.70.270">
    <property type="match status" value="2"/>
</dbReference>
<dbReference type="SUPFAM" id="SSF53098">
    <property type="entry name" value="Ribonuclease H-like"/>
    <property type="match status" value="1"/>
</dbReference>
<dbReference type="GO" id="GO:0015074">
    <property type="term" value="P:DNA integration"/>
    <property type="evidence" value="ECO:0007669"/>
    <property type="project" value="InterPro"/>
</dbReference>
<dbReference type="InterPro" id="IPR041373">
    <property type="entry name" value="RT_RNaseH"/>
</dbReference>
<keyword evidence="4" id="KW-0255">Endonuclease</keyword>
<dbReference type="CDD" id="cd01647">
    <property type="entry name" value="RT_LTR"/>
    <property type="match status" value="1"/>
</dbReference>
<organism evidence="9 10">
    <name type="scientific">Meripilus lineatus</name>
    <dbReference type="NCBI Taxonomy" id="2056292"/>
    <lineage>
        <taxon>Eukaryota</taxon>
        <taxon>Fungi</taxon>
        <taxon>Dikarya</taxon>
        <taxon>Basidiomycota</taxon>
        <taxon>Agaricomycotina</taxon>
        <taxon>Agaricomycetes</taxon>
        <taxon>Polyporales</taxon>
        <taxon>Meripilaceae</taxon>
        <taxon>Meripilus</taxon>
    </lineage>
</organism>
<dbReference type="GO" id="GO:0003964">
    <property type="term" value="F:RNA-directed DNA polymerase activity"/>
    <property type="evidence" value="ECO:0007669"/>
    <property type="project" value="UniProtKB-KW"/>
</dbReference>
<feature type="domain" description="Integrase catalytic" evidence="8">
    <location>
        <begin position="949"/>
        <end position="1108"/>
    </location>
</feature>
<dbReference type="EMBL" id="JANAWD010001095">
    <property type="protein sequence ID" value="KAJ3474306.1"/>
    <property type="molecule type" value="Genomic_DNA"/>
</dbReference>
<dbReference type="PANTHER" id="PTHR37984:SF5">
    <property type="entry name" value="PROTEIN NYNRIN-LIKE"/>
    <property type="match status" value="1"/>
</dbReference>
<protein>
    <recommendedName>
        <fullName evidence="8">Integrase catalytic domain-containing protein</fullName>
    </recommendedName>
</protein>
<evidence type="ECO:0000313" key="9">
    <source>
        <dbReference type="EMBL" id="KAJ3474306.1"/>
    </source>
</evidence>
<dbReference type="InterPro" id="IPR050951">
    <property type="entry name" value="Retrovirus_Pol_polyprotein"/>
</dbReference>
<evidence type="ECO:0000256" key="4">
    <source>
        <dbReference type="ARBA" id="ARBA00022759"/>
    </source>
</evidence>
<keyword evidence="5" id="KW-0378">Hydrolase</keyword>
<dbReference type="Proteomes" id="UP001212997">
    <property type="component" value="Unassembled WGS sequence"/>
</dbReference>
<evidence type="ECO:0000256" key="1">
    <source>
        <dbReference type="ARBA" id="ARBA00022679"/>
    </source>
</evidence>
<evidence type="ECO:0000259" key="8">
    <source>
        <dbReference type="PROSITE" id="PS50994"/>
    </source>
</evidence>
<dbReference type="InterPro" id="IPR043128">
    <property type="entry name" value="Rev_trsase/Diguanyl_cyclase"/>
</dbReference>
<keyword evidence="6" id="KW-0694">RNA-binding</keyword>
<dbReference type="Pfam" id="PF00665">
    <property type="entry name" value="rve"/>
    <property type="match status" value="1"/>
</dbReference>
<evidence type="ECO:0000256" key="6">
    <source>
        <dbReference type="ARBA" id="ARBA00022884"/>
    </source>
</evidence>
<keyword evidence="7" id="KW-0695">RNA-directed DNA polymerase</keyword>
<dbReference type="Gene3D" id="1.10.340.70">
    <property type="match status" value="1"/>
</dbReference>
<dbReference type="Gene3D" id="3.10.10.10">
    <property type="entry name" value="HIV Type 1 Reverse Transcriptase, subunit A, domain 1"/>
    <property type="match status" value="1"/>
</dbReference>